<dbReference type="AlphaFoldDB" id="U9UAV7"/>
<name>U9UAV7_RHIID</name>
<protein>
    <submittedName>
        <fullName evidence="2">Uncharacterized protein</fullName>
    </submittedName>
</protein>
<evidence type="ECO:0000313" key="2">
    <source>
        <dbReference type="EMBL" id="ESA16827.1"/>
    </source>
</evidence>
<dbReference type="EMBL" id="KI280698">
    <property type="protein sequence ID" value="ESA16827.1"/>
    <property type="molecule type" value="Genomic_DNA"/>
</dbReference>
<evidence type="ECO:0000256" key="1">
    <source>
        <dbReference type="SAM" id="MobiDB-lite"/>
    </source>
</evidence>
<accession>U9UAV7</accession>
<dbReference type="VEuPathDB" id="FungiDB:RhiirFUN_003301"/>
<feature type="compositionally biased region" description="Polar residues" evidence="1">
    <location>
        <begin position="15"/>
        <end position="25"/>
    </location>
</feature>
<reference evidence="2" key="1">
    <citation type="submission" date="2013-07" db="EMBL/GenBank/DDBJ databases">
        <title>The genome of an arbuscular mycorrhizal fungus provides insights into the evolution of the oldest plant symbiosis.</title>
        <authorList>
            <consortium name="DOE Joint Genome Institute"/>
            <person name="Tisserant E."/>
            <person name="Malbreil M."/>
            <person name="Kuo A."/>
            <person name="Kohler A."/>
            <person name="Symeonidi A."/>
            <person name="Balestrini R."/>
            <person name="Charron P."/>
            <person name="Duensing N."/>
            <person name="Frei-dit-Frey N."/>
            <person name="Gianinazzi-Pearson V."/>
            <person name="Gilbert B."/>
            <person name="Handa Y."/>
            <person name="Hijri M."/>
            <person name="Kaul R."/>
            <person name="Kawaguchi M."/>
            <person name="Krajinski F."/>
            <person name="Lammers P."/>
            <person name="Lapierre D."/>
            <person name="Masclaux F.G."/>
            <person name="Murat C."/>
            <person name="Morin E."/>
            <person name="Ndikumana S."/>
            <person name="Pagni M."/>
            <person name="Petitpierre D."/>
            <person name="Requena N."/>
            <person name="Rosikiewicz P."/>
            <person name="Riley R."/>
            <person name="Saito K."/>
            <person name="San Clemente H."/>
            <person name="Shapiro H."/>
            <person name="van Tuinen D."/>
            <person name="Becard G."/>
            <person name="Bonfante P."/>
            <person name="Paszkowski U."/>
            <person name="Shachar-Hill Y."/>
            <person name="Young J.P."/>
            <person name="Sanders I.R."/>
            <person name="Henrissat B."/>
            <person name="Rensing S.A."/>
            <person name="Grigoriev I.V."/>
            <person name="Corradi N."/>
            <person name="Roux C."/>
            <person name="Martin F."/>
        </authorList>
    </citation>
    <scope>NUCLEOTIDE SEQUENCE</scope>
    <source>
        <strain evidence="2">DAOM 197198</strain>
    </source>
</reference>
<gene>
    <name evidence="2" type="ORF">GLOINDRAFT_22401</name>
</gene>
<dbReference type="HOGENOM" id="CLU_085147_0_0_1"/>
<feature type="region of interest" description="Disordered" evidence="1">
    <location>
        <begin position="1"/>
        <end position="25"/>
    </location>
</feature>
<feature type="compositionally biased region" description="Low complexity" evidence="1">
    <location>
        <begin position="1"/>
        <end position="14"/>
    </location>
</feature>
<organism evidence="2">
    <name type="scientific">Rhizophagus irregularis (strain DAOM 181602 / DAOM 197198 / MUCL 43194)</name>
    <name type="common">Arbuscular mycorrhizal fungus</name>
    <name type="synonym">Glomus intraradices</name>
    <dbReference type="NCBI Taxonomy" id="747089"/>
    <lineage>
        <taxon>Eukaryota</taxon>
        <taxon>Fungi</taxon>
        <taxon>Fungi incertae sedis</taxon>
        <taxon>Mucoromycota</taxon>
        <taxon>Glomeromycotina</taxon>
        <taxon>Glomeromycetes</taxon>
        <taxon>Glomerales</taxon>
        <taxon>Glomeraceae</taxon>
        <taxon>Rhizophagus</taxon>
    </lineage>
</organism>
<sequence length="137" mass="15748">MDNSSSQSESSSNNTAQPINNSISNKTTSYENISNNIILFKLEEDGFTTPDEKAKELIKELSEIKYLYALKLLFENPLNRFTPKVLRDSLVTLADPKPFDYYDIQSVTRLELHLRTWVAVLEKICFTQMRLSHAGRN</sequence>
<proteinExistence type="predicted"/>